<evidence type="ECO:0000313" key="3">
    <source>
        <dbReference type="Proteomes" id="UP001152622"/>
    </source>
</evidence>
<proteinExistence type="predicted"/>
<organism evidence="2 3">
    <name type="scientific">Synaphobranchus kaupii</name>
    <name type="common">Kaup's arrowtooth eel</name>
    <dbReference type="NCBI Taxonomy" id="118154"/>
    <lineage>
        <taxon>Eukaryota</taxon>
        <taxon>Metazoa</taxon>
        <taxon>Chordata</taxon>
        <taxon>Craniata</taxon>
        <taxon>Vertebrata</taxon>
        <taxon>Euteleostomi</taxon>
        <taxon>Actinopterygii</taxon>
        <taxon>Neopterygii</taxon>
        <taxon>Teleostei</taxon>
        <taxon>Anguilliformes</taxon>
        <taxon>Synaphobranchidae</taxon>
        <taxon>Synaphobranchus</taxon>
    </lineage>
</organism>
<gene>
    <name evidence="2" type="ORF">SKAU_G00335010</name>
</gene>
<feature type="region of interest" description="Disordered" evidence="1">
    <location>
        <begin position="53"/>
        <end position="93"/>
    </location>
</feature>
<evidence type="ECO:0000313" key="2">
    <source>
        <dbReference type="EMBL" id="KAJ8341210.1"/>
    </source>
</evidence>
<keyword evidence="3" id="KW-1185">Reference proteome</keyword>
<dbReference type="EMBL" id="JAINUF010000015">
    <property type="protein sequence ID" value="KAJ8341210.1"/>
    <property type="molecule type" value="Genomic_DNA"/>
</dbReference>
<name>A0A9Q1ELU1_SYNKA</name>
<dbReference type="AlphaFoldDB" id="A0A9Q1ELU1"/>
<evidence type="ECO:0000256" key="1">
    <source>
        <dbReference type="SAM" id="MobiDB-lite"/>
    </source>
</evidence>
<protein>
    <submittedName>
        <fullName evidence="2">Uncharacterized protein</fullName>
    </submittedName>
</protein>
<accession>A0A9Q1ELU1</accession>
<reference evidence="2" key="1">
    <citation type="journal article" date="2023" name="Science">
        <title>Genome structures resolve the early diversification of teleost fishes.</title>
        <authorList>
            <person name="Parey E."/>
            <person name="Louis A."/>
            <person name="Montfort J."/>
            <person name="Bouchez O."/>
            <person name="Roques C."/>
            <person name="Iampietro C."/>
            <person name="Lluch J."/>
            <person name="Castinel A."/>
            <person name="Donnadieu C."/>
            <person name="Desvignes T."/>
            <person name="Floi Bucao C."/>
            <person name="Jouanno E."/>
            <person name="Wen M."/>
            <person name="Mejri S."/>
            <person name="Dirks R."/>
            <person name="Jansen H."/>
            <person name="Henkel C."/>
            <person name="Chen W.J."/>
            <person name="Zahm M."/>
            <person name="Cabau C."/>
            <person name="Klopp C."/>
            <person name="Thompson A.W."/>
            <person name="Robinson-Rechavi M."/>
            <person name="Braasch I."/>
            <person name="Lecointre G."/>
            <person name="Bobe J."/>
            <person name="Postlethwait J.H."/>
            <person name="Berthelot C."/>
            <person name="Roest Crollius H."/>
            <person name="Guiguen Y."/>
        </authorList>
    </citation>
    <scope>NUCLEOTIDE SEQUENCE</scope>
    <source>
        <strain evidence="2">WJC10195</strain>
    </source>
</reference>
<comment type="caution">
    <text evidence="2">The sequence shown here is derived from an EMBL/GenBank/DDBJ whole genome shotgun (WGS) entry which is preliminary data.</text>
</comment>
<dbReference type="Proteomes" id="UP001152622">
    <property type="component" value="Chromosome 15"/>
</dbReference>
<sequence length="93" mass="10251">MRRRARLFSLPRGGLFVWLRHHERGPRQGARDKYLCVSELRQLGGEAAISASCPDTSIRSRNPLALRTARPPSPGPQSAFAGSYPDRPGLLAN</sequence>